<dbReference type="SMART" id="SM00904">
    <property type="entry name" value="Flavokinase"/>
    <property type="match status" value="1"/>
</dbReference>
<dbReference type="GO" id="GO:0005524">
    <property type="term" value="F:ATP binding"/>
    <property type="evidence" value="ECO:0007669"/>
    <property type="project" value="UniProtKB-KW"/>
</dbReference>
<accession>A0A1W1CW89</accession>
<dbReference type="InterPro" id="IPR023465">
    <property type="entry name" value="Riboflavin_kinase_dom_sf"/>
</dbReference>
<reference evidence="17" key="1">
    <citation type="submission" date="2016-10" db="EMBL/GenBank/DDBJ databases">
        <authorList>
            <person name="de Groot N.N."/>
        </authorList>
    </citation>
    <scope>NUCLEOTIDE SEQUENCE</scope>
</reference>
<dbReference type="GO" id="GO:0009398">
    <property type="term" value="P:FMN biosynthetic process"/>
    <property type="evidence" value="ECO:0007669"/>
    <property type="project" value="UniProtKB-UniPathway"/>
</dbReference>
<evidence type="ECO:0000256" key="1">
    <source>
        <dbReference type="ARBA" id="ARBA00004726"/>
    </source>
</evidence>
<evidence type="ECO:0000256" key="2">
    <source>
        <dbReference type="ARBA" id="ARBA00005201"/>
    </source>
</evidence>
<dbReference type="NCBIfam" id="TIGR00083">
    <property type="entry name" value="ribF"/>
    <property type="match status" value="1"/>
</dbReference>
<evidence type="ECO:0000256" key="5">
    <source>
        <dbReference type="ARBA" id="ARBA00012393"/>
    </source>
</evidence>
<dbReference type="NCBIfam" id="NF004162">
    <property type="entry name" value="PRK05627.1-5"/>
    <property type="match status" value="1"/>
</dbReference>
<dbReference type="PANTHER" id="PTHR22749:SF6">
    <property type="entry name" value="RIBOFLAVIN KINASE"/>
    <property type="match status" value="1"/>
</dbReference>
<evidence type="ECO:0000256" key="8">
    <source>
        <dbReference type="ARBA" id="ARBA00022643"/>
    </source>
</evidence>
<organism evidence="17">
    <name type="scientific">hydrothermal vent metagenome</name>
    <dbReference type="NCBI Taxonomy" id="652676"/>
    <lineage>
        <taxon>unclassified sequences</taxon>
        <taxon>metagenomes</taxon>
        <taxon>ecological metagenomes</taxon>
    </lineage>
</organism>
<name>A0A1W1CW89_9ZZZZ</name>
<dbReference type="InterPro" id="IPR015865">
    <property type="entry name" value="Riboflavin_kinase_bac/euk"/>
</dbReference>
<evidence type="ECO:0000256" key="12">
    <source>
        <dbReference type="ARBA" id="ARBA00022777"/>
    </source>
</evidence>
<comment type="pathway">
    <text evidence="1">Cofactor biosynthesis; FAD biosynthesis; FAD from FMN: step 1/1.</text>
</comment>
<dbReference type="Gene3D" id="2.40.30.30">
    <property type="entry name" value="Riboflavin kinase-like"/>
    <property type="match status" value="1"/>
</dbReference>
<comment type="similarity">
    <text evidence="3">Belongs to the RibF family.</text>
</comment>
<keyword evidence="8" id="KW-0288">FMN</keyword>
<dbReference type="InterPro" id="IPR023468">
    <property type="entry name" value="Riboflavin_kinase"/>
</dbReference>
<dbReference type="EC" id="2.7.1.26" evidence="4"/>
<dbReference type="CDD" id="cd02064">
    <property type="entry name" value="FAD_synthetase_N"/>
    <property type="match status" value="1"/>
</dbReference>
<evidence type="ECO:0000256" key="7">
    <source>
        <dbReference type="ARBA" id="ARBA00022630"/>
    </source>
</evidence>
<dbReference type="InterPro" id="IPR015864">
    <property type="entry name" value="FAD_synthase"/>
</dbReference>
<dbReference type="InterPro" id="IPR002606">
    <property type="entry name" value="Riboflavin_kinase_bac"/>
</dbReference>
<evidence type="ECO:0000256" key="9">
    <source>
        <dbReference type="ARBA" id="ARBA00022679"/>
    </source>
</evidence>
<dbReference type="GO" id="GO:0008531">
    <property type="term" value="F:riboflavin kinase activity"/>
    <property type="evidence" value="ECO:0007669"/>
    <property type="project" value="UniProtKB-EC"/>
</dbReference>
<keyword evidence="10 17" id="KW-0548">Nucleotidyltransferase</keyword>
<dbReference type="Pfam" id="PF06574">
    <property type="entry name" value="FAD_syn"/>
    <property type="match status" value="1"/>
</dbReference>
<evidence type="ECO:0000256" key="14">
    <source>
        <dbReference type="ARBA" id="ARBA00022840"/>
    </source>
</evidence>
<dbReference type="GO" id="GO:0009231">
    <property type="term" value="P:riboflavin biosynthetic process"/>
    <property type="evidence" value="ECO:0007669"/>
    <property type="project" value="InterPro"/>
</dbReference>
<evidence type="ECO:0000256" key="10">
    <source>
        <dbReference type="ARBA" id="ARBA00022695"/>
    </source>
</evidence>
<keyword evidence="11" id="KW-0547">Nucleotide-binding</keyword>
<evidence type="ECO:0000256" key="15">
    <source>
        <dbReference type="ARBA" id="ARBA00023268"/>
    </source>
</evidence>
<dbReference type="SUPFAM" id="SSF52374">
    <property type="entry name" value="Nucleotidylyl transferase"/>
    <property type="match status" value="1"/>
</dbReference>
<keyword evidence="15" id="KW-0511">Multifunctional enzyme</keyword>
<evidence type="ECO:0000256" key="6">
    <source>
        <dbReference type="ARBA" id="ARBA00018483"/>
    </source>
</evidence>
<keyword evidence="12 17" id="KW-0418">Kinase</keyword>
<dbReference type="SUPFAM" id="SSF82114">
    <property type="entry name" value="Riboflavin kinase-like"/>
    <property type="match status" value="1"/>
</dbReference>
<evidence type="ECO:0000313" key="17">
    <source>
        <dbReference type="EMBL" id="SFV70049.1"/>
    </source>
</evidence>
<dbReference type="AlphaFoldDB" id="A0A1W1CW89"/>
<dbReference type="Pfam" id="PF01687">
    <property type="entry name" value="Flavokinase"/>
    <property type="match status" value="1"/>
</dbReference>
<dbReference type="PIRSF" id="PIRSF004491">
    <property type="entry name" value="FAD_Synth"/>
    <property type="match status" value="1"/>
</dbReference>
<dbReference type="FunFam" id="3.40.50.620:FF:000021">
    <property type="entry name" value="Riboflavin biosynthesis protein"/>
    <property type="match status" value="1"/>
</dbReference>
<feature type="domain" description="Riboflavin kinase" evidence="16">
    <location>
        <begin position="177"/>
        <end position="300"/>
    </location>
</feature>
<evidence type="ECO:0000259" key="16">
    <source>
        <dbReference type="SMART" id="SM00904"/>
    </source>
</evidence>
<evidence type="ECO:0000256" key="13">
    <source>
        <dbReference type="ARBA" id="ARBA00022827"/>
    </source>
</evidence>
<evidence type="ECO:0000256" key="3">
    <source>
        <dbReference type="ARBA" id="ARBA00010214"/>
    </source>
</evidence>
<proteinExistence type="inferred from homology"/>
<dbReference type="UniPathway" id="UPA00277">
    <property type="reaction ID" value="UER00407"/>
</dbReference>
<dbReference type="EMBL" id="FPHJ01000069">
    <property type="protein sequence ID" value="SFV70049.1"/>
    <property type="molecule type" value="Genomic_DNA"/>
</dbReference>
<dbReference type="GO" id="GO:0003919">
    <property type="term" value="F:FMN adenylyltransferase activity"/>
    <property type="evidence" value="ECO:0007669"/>
    <property type="project" value="UniProtKB-EC"/>
</dbReference>
<keyword evidence="13" id="KW-0274">FAD</keyword>
<dbReference type="InterPro" id="IPR014729">
    <property type="entry name" value="Rossmann-like_a/b/a_fold"/>
</dbReference>
<dbReference type="NCBIfam" id="NF004163">
    <property type="entry name" value="PRK05627.1-6"/>
    <property type="match status" value="1"/>
</dbReference>
<sequence length="302" mass="34620">MKLIRGINNLIKESAITIGNFDGVHLGHKKIIEDLVVYSKKHQLKSVVISFNPTPQSFFGIKQATLTNVKEKFDLLKSLNVDYFVLISFNKRFSDIKADDFIKTLLNNFKMKALFVGDDFRFGKNKEGDVSFLKISSVQNNFQLNISTSLLNSQQRISSSYIRNLLNEGDFKHTQEILGREYSISGRVIHGEKKGRTIGFPTLNIPLKRKISPLFGVFAVEVVIQGERFKGVANIGKNPTLKGKKTLLEVFLFNFNSDVYQQQVQVFFKRYIRAEKKFNNLNELKSQIVKDCYLAKKILNHK</sequence>
<evidence type="ECO:0000256" key="4">
    <source>
        <dbReference type="ARBA" id="ARBA00012105"/>
    </source>
</evidence>
<comment type="pathway">
    <text evidence="2">Cofactor biosynthesis; FMN biosynthesis; FMN from riboflavin (ATP route): step 1/1.</text>
</comment>
<dbReference type="Gene3D" id="3.40.50.620">
    <property type="entry name" value="HUPs"/>
    <property type="match status" value="1"/>
</dbReference>
<dbReference type="GO" id="GO:0006747">
    <property type="term" value="P:FAD biosynthetic process"/>
    <property type="evidence" value="ECO:0007669"/>
    <property type="project" value="UniProtKB-UniPathway"/>
</dbReference>
<dbReference type="UniPathway" id="UPA00276">
    <property type="reaction ID" value="UER00406"/>
</dbReference>
<keyword evidence="9 17" id="KW-0808">Transferase</keyword>
<keyword evidence="14" id="KW-0067">ATP-binding</keyword>
<gene>
    <name evidence="17" type="ORF">MNB_SUP05-5-1173</name>
</gene>
<evidence type="ECO:0000256" key="11">
    <source>
        <dbReference type="ARBA" id="ARBA00022741"/>
    </source>
</evidence>
<keyword evidence="7" id="KW-0285">Flavoprotein</keyword>
<dbReference type="PANTHER" id="PTHR22749">
    <property type="entry name" value="RIBOFLAVIN KINASE/FMN ADENYLYLTRANSFERASE"/>
    <property type="match status" value="1"/>
</dbReference>
<protein>
    <recommendedName>
        <fullName evidence="6">Bifunctional riboflavin kinase/FMN adenylyltransferase</fullName>
        <ecNumber evidence="4">2.7.1.26</ecNumber>
        <ecNumber evidence="5">2.7.7.2</ecNumber>
    </recommendedName>
</protein>
<dbReference type="EC" id="2.7.7.2" evidence="5"/>